<proteinExistence type="evidence at transcript level"/>
<evidence type="ECO:0000256" key="5">
    <source>
        <dbReference type="ARBA" id="ARBA00023002"/>
    </source>
</evidence>
<keyword evidence="4 8" id="KW-0479">Metal-binding</keyword>
<dbReference type="InterPro" id="IPR036396">
    <property type="entry name" value="Cyt_P450_sf"/>
</dbReference>
<keyword evidence="10" id="KW-0812">Transmembrane</keyword>
<dbReference type="InterPro" id="IPR001128">
    <property type="entry name" value="Cyt_P450"/>
</dbReference>
<protein>
    <submittedName>
        <fullName evidence="11">Cytochrome P450</fullName>
    </submittedName>
</protein>
<reference evidence="11" key="1">
    <citation type="submission" date="2015-06" db="EMBL/GenBank/DDBJ databases">
        <title>Identification and characterization of nine P450 genes and one CarE gene from the flee beetle Agasicles hygrophila.</title>
        <authorList>
            <person name="Guo Y."/>
        </authorList>
    </citation>
    <scope>NUCLEOTIDE SEQUENCE</scope>
</reference>
<dbReference type="PROSITE" id="PS00086">
    <property type="entry name" value="CYTOCHROME_P450"/>
    <property type="match status" value="1"/>
</dbReference>
<dbReference type="InterPro" id="IPR002401">
    <property type="entry name" value="Cyt_P450_E_grp-I"/>
</dbReference>
<dbReference type="GO" id="GO:0005506">
    <property type="term" value="F:iron ion binding"/>
    <property type="evidence" value="ECO:0007669"/>
    <property type="project" value="InterPro"/>
</dbReference>
<keyword evidence="10" id="KW-1133">Transmembrane helix</keyword>
<dbReference type="PANTHER" id="PTHR24291:SF106">
    <property type="entry name" value="CYTOCHROME P450 4G1-RELATED"/>
    <property type="match status" value="1"/>
</dbReference>
<evidence type="ECO:0000313" key="11">
    <source>
        <dbReference type="EMBL" id="ANS06313.1"/>
    </source>
</evidence>
<evidence type="ECO:0000256" key="6">
    <source>
        <dbReference type="ARBA" id="ARBA00023004"/>
    </source>
</evidence>
<accession>A0A3S6FD60</accession>
<dbReference type="InterPro" id="IPR017972">
    <property type="entry name" value="Cyt_P450_CS"/>
</dbReference>
<feature type="binding site" description="axial binding residue" evidence="8">
    <location>
        <position position="501"/>
    </location>
    <ligand>
        <name>heme</name>
        <dbReference type="ChEBI" id="CHEBI:30413"/>
    </ligand>
    <ligandPart>
        <name>Fe</name>
        <dbReference type="ChEBI" id="CHEBI:18248"/>
    </ligandPart>
</feature>
<keyword evidence="5 9" id="KW-0560">Oxidoreductase</keyword>
<evidence type="ECO:0000256" key="4">
    <source>
        <dbReference type="ARBA" id="ARBA00022723"/>
    </source>
</evidence>
<dbReference type="PANTHER" id="PTHR24291">
    <property type="entry name" value="CYTOCHROME P450 FAMILY 4"/>
    <property type="match status" value="1"/>
</dbReference>
<keyword evidence="6 8" id="KW-0408">Iron</keyword>
<sequence length="561" mass="63844">MSATVIPDTVAPGGVITASNVFYLLLLPATLLFYAYWKISRRHLHELSNNIPGPSGLPILGSALEFVGSSADIFKRMYAKSFEFGKVVKIWVGPKLLIFLTDPRDVEIILSSHVHIDKASEYRFFKPWLGDGLLISTGQKWRAHRKLIAPTFHLNVLKSFIDLFNANSREVVQKLKKENNKEFDCHDYMSEATVEILLETAMGVSKKTQDQSGYDYALAVMKMCDILHIRHTKIWLRADWIFNLTQYATKQKGLIHTIHSLTRKVIKRKRADFEKGIRGSTAEVPEDAKTLKYEKNVSSKTVVEGLSYGQSAGLKDDLDVDDDIGEKKRMAFLDLLIEASQNGVVINDEEIKEQVDTIMFEGHDTTAAGSSFFLSLMGIHQDIQDRVIQEIDEIFGDSDRPATFADTLEMKYLERCLMETLRMFPPVPIIARQLRQDVKLASGDYTLPTGATIVIGTFKIHRDPDTYANPDKFDPDNFLPERSANRHYYSFIPFSAGPRSCVGRKYAMLKLKILLSTILRHYRVQSDLKEKDFQLQADIILKRAEGFKIKLEPRKRQLRAA</sequence>
<evidence type="ECO:0000256" key="9">
    <source>
        <dbReference type="RuleBase" id="RU000461"/>
    </source>
</evidence>
<dbReference type="PRINTS" id="PR00463">
    <property type="entry name" value="EP450I"/>
</dbReference>
<dbReference type="GO" id="GO:0004497">
    <property type="term" value="F:monooxygenase activity"/>
    <property type="evidence" value="ECO:0007669"/>
    <property type="project" value="UniProtKB-KW"/>
</dbReference>
<keyword evidence="7 9" id="KW-0503">Monooxygenase</keyword>
<comment type="cofactor">
    <cofactor evidence="1 8">
        <name>heme</name>
        <dbReference type="ChEBI" id="CHEBI:30413"/>
    </cofactor>
</comment>
<dbReference type="Pfam" id="PF00067">
    <property type="entry name" value="p450"/>
    <property type="match status" value="1"/>
</dbReference>
<comment type="similarity">
    <text evidence="2 9">Belongs to the cytochrome P450 family.</text>
</comment>
<dbReference type="SMR" id="A0A3S6FD60"/>
<evidence type="ECO:0000256" key="1">
    <source>
        <dbReference type="ARBA" id="ARBA00001971"/>
    </source>
</evidence>
<dbReference type="InterPro" id="IPR050196">
    <property type="entry name" value="Cytochrome_P450_Monoox"/>
</dbReference>
<dbReference type="AlphaFoldDB" id="A0A3S6FD60"/>
<dbReference type="CDD" id="cd20628">
    <property type="entry name" value="CYP4"/>
    <property type="match status" value="1"/>
</dbReference>
<evidence type="ECO:0000256" key="10">
    <source>
        <dbReference type="SAM" id="Phobius"/>
    </source>
</evidence>
<evidence type="ECO:0000256" key="7">
    <source>
        <dbReference type="ARBA" id="ARBA00023033"/>
    </source>
</evidence>
<feature type="transmembrane region" description="Helical" evidence="10">
    <location>
        <begin position="20"/>
        <end position="37"/>
    </location>
</feature>
<evidence type="ECO:0000256" key="3">
    <source>
        <dbReference type="ARBA" id="ARBA00022617"/>
    </source>
</evidence>
<dbReference type="GO" id="GO:0016705">
    <property type="term" value="F:oxidoreductase activity, acting on paired donors, with incorporation or reduction of molecular oxygen"/>
    <property type="evidence" value="ECO:0007669"/>
    <property type="project" value="InterPro"/>
</dbReference>
<keyword evidence="10" id="KW-0472">Membrane</keyword>
<dbReference type="SUPFAM" id="SSF48264">
    <property type="entry name" value="Cytochrome P450"/>
    <property type="match status" value="1"/>
</dbReference>
<dbReference type="EMBL" id="KT032145">
    <property type="protein sequence ID" value="ANS06313.1"/>
    <property type="molecule type" value="mRNA"/>
</dbReference>
<dbReference type="Gene3D" id="1.10.630.10">
    <property type="entry name" value="Cytochrome P450"/>
    <property type="match status" value="1"/>
</dbReference>
<evidence type="ECO:0000256" key="2">
    <source>
        <dbReference type="ARBA" id="ARBA00010617"/>
    </source>
</evidence>
<name>A0A3S6FD60_9CUCU</name>
<keyword evidence="3 8" id="KW-0349">Heme</keyword>
<dbReference type="PRINTS" id="PR00385">
    <property type="entry name" value="P450"/>
</dbReference>
<organism evidence="11">
    <name type="scientific">Agasicles hygrophila</name>
    <dbReference type="NCBI Taxonomy" id="715812"/>
    <lineage>
        <taxon>Eukaryota</taxon>
        <taxon>Metazoa</taxon>
        <taxon>Ecdysozoa</taxon>
        <taxon>Arthropoda</taxon>
        <taxon>Hexapoda</taxon>
        <taxon>Insecta</taxon>
        <taxon>Pterygota</taxon>
        <taxon>Neoptera</taxon>
        <taxon>Endopterygota</taxon>
        <taxon>Coleoptera</taxon>
        <taxon>Polyphaga</taxon>
        <taxon>Cucujiformia</taxon>
        <taxon>Chrysomeloidea</taxon>
        <taxon>Chrysomelidae</taxon>
        <taxon>Galerucinae</taxon>
        <taxon>Alticini</taxon>
        <taxon>Agasicles</taxon>
    </lineage>
</organism>
<dbReference type="GO" id="GO:0020037">
    <property type="term" value="F:heme binding"/>
    <property type="evidence" value="ECO:0007669"/>
    <property type="project" value="InterPro"/>
</dbReference>
<evidence type="ECO:0000256" key="8">
    <source>
        <dbReference type="PIRSR" id="PIRSR602401-1"/>
    </source>
</evidence>